<organism evidence="1 2">
    <name type="scientific">Flavobacterium arsenatis</name>
    <dbReference type="NCBI Taxonomy" id="1484332"/>
    <lineage>
        <taxon>Bacteria</taxon>
        <taxon>Pseudomonadati</taxon>
        <taxon>Bacteroidota</taxon>
        <taxon>Flavobacteriia</taxon>
        <taxon>Flavobacteriales</taxon>
        <taxon>Flavobacteriaceae</taxon>
        <taxon>Flavobacterium</taxon>
    </lineage>
</organism>
<evidence type="ECO:0008006" key="3">
    <source>
        <dbReference type="Google" id="ProtNLM"/>
    </source>
</evidence>
<dbReference type="PROSITE" id="PS51257">
    <property type="entry name" value="PROKAR_LIPOPROTEIN"/>
    <property type="match status" value="1"/>
</dbReference>
<accession>A0ABU1TTU2</accession>
<dbReference type="EMBL" id="JAVDVI010000018">
    <property type="protein sequence ID" value="MDR6969298.1"/>
    <property type="molecule type" value="Genomic_DNA"/>
</dbReference>
<comment type="caution">
    <text evidence="1">The sequence shown here is derived from an EMBL/GenBank/DDBJ whole genome shotgun (WGS) entry which is preliminary data.</text>
</comment>
<dbReference type="RefSeq" id="WP_310028194.1">
    <property type="nucleotide sequence ID" value="NZ_JAVDVI010000018.1"/>
</dbReference>
<protein>
    <recommendedName>
        <fullName evidence="3">Lipoprotein</fullName>
    </recommendedName>
</protein>
<keyword evidence="2" id="KW-1185">Reference proteome</keyword>
<gene>
    <name evidence="1" type="ORF">J2X31_003328</name>
</gene>
<reference evidence="1 2" key="1">
    <citation type="submission" date="2023-07" db="EMBL/GenBank/DDBJ databases">
        <title>Sorghum-associated microbial communities from plants grown in Nebraska, USA.</title>
        <authorList>
            <person name="Schachtman D."/>
        </authorList>
    </citation>
    <scope>NUCLEOTIDE SEQUENCE [LARGE SCALE GENOMIC DNA]</scope>
    <source>
        <strain evidence="1 2">3773</strain>
    </source>
</reference>
<evidence type="ECO:0000313" key="1">
    <source>
        <dbReference type="EMBL" id="MDR6969298.1"/>
    </source>
</evidence>
<sequence length="137" mass="15204">MHRYPKTTLAGILFLMVFSFIACRQERASSIAPQPFVEVDYSPVATPAEQATLHTDTVYQYEFRTGESGSYKYNYDVIGTDASGNKITGNVSMQGKYGAGILLDKDGKEIEVTLEWVGHGELRAEDEVGNSWELVVE</sequence>
<evidence type="ECO:0000313" key="2">
    <source>
        <dbReference type="Proteomes" id="UP001255185"/>
    </source>
</evidence>
<name>A0ABU1TTU2_9FLAO</name>
<dbReference type="Proteomes" id="UP001255185">
    <property type="component" value="Unassembled WGS sequence"/>
</dbReference>
<proteinExistence type="predicted"/>